<dbReference type="AlphaFoldDB" id="A0A6N8KW06"/>
<dbReference type="InterPro" id="IPR001173">
    <property type="entry name" value="Glyco_trans_2-like"/>
</dbReference>
<gene>
    <name evidence="4" type="ORF">GQF63_03010</name>
</gene>
<proteinExistence type="predicted"/>
<comment type="caution">
    <text evidence="4">The sequence shown here is derived from an EMBL/GenBank/DDBJ whole genome shotgun (WGS) entry which is preliminary data.</text>
</comment>
<dbReference type="EMBL" id="WSQA01000002">
    <property type="protein sequence ID" value="MVZ60984.1"/>
    <property type="molecule type" value="Genomic_DNA"/>
</dbReference>
<dbReference type="PANTHER" id="PTHR22916">
    <property type="entry name" value="GLYCOSYLTRANSFERASE"/>
    <property type="match status" value="1"/>
</dbReference>
<protein>
    <submittedName>
        <fullName evidence="4">Glycosyltransferase</fullName>
    </submittedName>
</protein>
<dbReference type="InterPro" id="IPR029044">
    <property type="entry name" value="Nucleotide-diphossugar_trans"/>
</dbReference>
<dbReference type="RefSeq" id="WP_160367634.1">
    <property type="nucleotide sequence ID" value="NZ_WSQA01000002.1"/>
</dbReference>
<keyword evidence="2 4" id="KW-0808">Transferase</keyword>
<keyword evidence="1" id="KW-0328">Glycosyltransferase</keyword>
<dbReference type="Gene3D" id="3.90.550.10">
    <property type="entry name" value="Spore Coat Polysaccharide Biosynthesis Protein SpsA, Chain A"/>
    <property type="match status" value="1"/>
</dbReference>
<accession>A0A6N8KW06</accession>
<dbReference type="PANTHER" id="PTHR22916:SF51">
    <property type="entry name" value="GLYCOSYLTRANSFERASE EPSH-RELATED"/>
    <property type="match status" value="1"/>
</dbReference>
<feature type="domain" description="Glycosyltransferase 2-like" evidence="3">
    <location>
        <begin position="6"/>
        <end position="135"/>
    </location>
</feature>
<evidence type="ECO:0000313" key="4">
    <source>
        <dbReference type="EMBL" id="MVZ60984.1"/>
    </source>
</evidence>
<evidence type="ECO:0000259" key="3">
    <source>
        <dbReference type="Pfam" id="PF00535"/>
    </source>
</evidence>
<dbReference type="CDD" id="cd00761">
    <property type="entry name" value="Glyco_tranf_GTA_type"/>
    <property type="match status" value="1"/>
</dbReference>
<sequence length="325" mass="37955">MNQLISIIVPVYKAEKYIARCVHSLMQQSYSNIEYIFIDDLGGDNSIQILEEAIKEYPERKEILIIKNECNKGSSESRNIGLDKANGDYVTFCDADDWMEKNALEDLFDHLNSQNADIVWSDFFLSYVDQELIQKEDVLPTSEQCIKAMISEQMHAGLWNKLYAMRLFKAHNIRFPAGYNIWEDMLVNVQLFYWAKKVSYLPKAYYHYVQYNADSQVSSKSPDKLASIFVNTQSILDFLKSKENFNAAEILAQLMLSSKKSLLFSTKKSDYRKWKEIFPESNEFVMKQKSLPQYSRLLGQAINHNNYIFINTWILTKKIKNFFSS</sequence>
<organism evidence="4 5">
    <name type="scientific">Sphingobacterium humi</name>
    <dbReference type="NCBI Taxonomy" id="1796905"/>
    <lineage>
        <taxon>Bacteria</taxon>
        <taxon>Pseudomonadati</taxon>
        <taxon>Bacteroidota</taxon>
        <taxon>Sphingobacteriia</taxon>
        <taxon>Sphingobacteriales</taxon>
        <taxon>Sphingobacteriaceae</taxon>
        <taxon>Sphingobacterium</taxon>
    </lineage>
</organism>
<dbReference type="GO" id="GO:0016758">
    <property type="term" value="F:hexosyltransferase activity"/>
    <property type="evidence" value="ECO:0007669"/>
    <property type="project" value="UniProtKB-ARBA"/>
</dbReference>
<evidence type="ECO:0000256" key="2">
    <source>
        <dbReference type="ARBA" id="ARBA00022679"/>
    </source>
</evidence>
<reference evidence="4 5" key="1">
    <citation type="submission" date="2019-12" db="EMBL/GenBank/DDBJ databases">
        <authorList>
            <person name="Dong K."/>
        </authorList>
    </citation>
    <scope>NUCLEOTIDE SEQUENCE [LARGE SCALE GENOMIC DNA]</scope>
    <source>
        <strain evidence="4 5">JCM 31225</strain>
    </source>
</reference>
<dbReference type="Pfam" id="PF00535">
    <property type="entry name" value="Glycos_transf_2"/>
    <property type="match status" value="1"/>
</dbReference>
<name>A0A6N8KW06_9SPHI</name>
<evidence type="ECO:0000256" key="1">
    <source>
        <dbReference type="ARBA" id="ARBA00022676"/>
    </source>
</evidence>
<dbReference type="OrthoDB" id="927791at2"/>
<dbReference type="SUPFAM" id="SSF53448">
    <property type="entry name" value="Nucleotide-diphospho-sugar transferases"/>
    <property type="match status" value="1"/>
</dbReference>
<dbReference type="Proteomes" id="UP000435036">
    <property type="component" value="Unassembled WGS sequence"/>
</dbReference>
<keyword evidence="5" id="KW-1185">Reference proteome</keyword>
<evidence type="ECO:0000313" key="5">
    <source>
        <dbReference type="Proteomes" id="UP000435036"/>
    </source>
</evidence>